<dbReference type="Proteomes" id="UP000229081">
    <property type="component" value="Chromosome"/>
</dbReference>
<dbReference type="NCBIfam" id="TIGR00251">
    <property type="entry name" value="DUF167 family protein"/>
    <property type="match status" value="1"/>
</dbReference>
<dbReference type="Gene3D" id="3.30.1200.10">
    <property type="entry name" value="YggU-like"/>
    <property type="match status" value="1"/>
</dbReference>
<sequence>MSRAGAAWTLRRDGIEIAVRVTPRASRDGFAPGTDAHFAARLAAPPVEGAANAALVPLVAKAFGVPKRAVTVIAGDTARLKRLAIAGDAHALAKIAASLYGREP</sequence>
<protein>
    <recommendedName>
        <fullName evidence="2">UPF0235 protein CVN68_15775</fullName>
    </recommendedName>
</protein>
<dbReference type="InterPro" id="IPR036591">
    <property type="entry name" value="YggU-like_sf"/>
</dbReference>
<evidence type="ECO:0000313" key="4">
    <source>
        <dbReference type="Proteomes" id="UP000229081"/>
    </source>
</evidence>
<organism evidence="3 4">
    <name type="scientific">Sphingomonas psychrotolerans</name>
    <dbReference type="NCBI Taxonomy" id="1327635"/>
    <lineage>
        <taxon>Bacteria</taxon>
        <taxon>Pseudomonadati</taxon>
        <taxon>Pseudomonadota</taxon>
        <taxon>Alphaproteobacteria</taxon>
        <taxon>Sphingomonadales</taxon>
        <taxon>Sphingomonadaceae</taxon>
        <taxon>Sphingomonas</taxon>
    </lineage>
</organism>
<dbReference type="OrthoDB" id="9801972at2"/>
<gene>
    <name evidence="3" type="ORF">CVN68_15775</name>
</gene>
<dbReference type="AlphaFoldDB" id="A0A2K8MRL7"/>
<dbReference type="SMART" id="SM01152">
    <property type="entry name" value="DUF167"/>
    <property type="match status" value="1"/>
</dbReference>
<name>A0A2K8MRL7_9SPHN</name>
<evidence type="ECO:0000256" key="1">
    <source>
        <dbReference type="ARBA" id="ARBA00010364"/>
    </source>
</evidence>
<dbReference type="GO" id="GO:0005737">
    <property type="term" value="C:cytoplasm"/>
    <property type="evidence" value="ECO:0007669"/>
    <property type="project" value="TreeGrafter"/>
</dbReference>
<evidence type="ECO:0000313" key="3">
    <source>
        <dbReference type="EMBL" id="ATY34669.1"/>
    </source>
</evidence>
<dbReference type="KEGG" id="sphc:CVN68_15775"/>
<evidence type="ECO:0000256" key="2">
    <source>
        <dbReference type="HAMAP-Rule" id="MF_00634"/>
    </source>
</evidence>
<dbReference type="PANTHER" id="PTHR13420:SF7">
    <property type="entry name" value="UPF0235 PROTEIN C15ORF40"/>
    <property type="match status" value="1"/>
</dbReference>
<accession>A0A2K8MRL7</accession>
<dbReference type="PANTHER" id="PTHR13420">
    <property type="entry name" value="UPF0235 PROTEIN C15ORF40"/>
    <property type="match status" value="1"/>
</dbReference>
<reference evidence="3 4" key="1">
    <citation type="submission" date="2017-11" db="EMBL/GenBank/DDBJ databases">
        <title>Complete genome sequence of Sphingomonas sp. Strain Cra20, a psychrotolerant potential plant growth promoting rhizobacteria.</title>
        <authorList>
            <person name="Luo Y."/>
        </authorList>
    </citation>
    <scope>NUCLEOTIDE SEQUENCE [LARGE SCALE GENOMIC DNA]</scope>
    <source>
        <strain evidence="3 4">Cra20</strain>
    </source>
</reference>
<keyword evidence="4" id="KW-1185">Reference proteome</keyword>
<dbReference type="InterPro" id="IPR003746">
    <property type="entry name" value="DUF167"/>
</dbReference>
<dbReference type="HAMAP" id="MF_00634">
    <property type="entry name" value="UPF0235"/>
    <property type="match status" value="1"/>
</dbReference>
<proteinExistence type="inferred from homology"/>
<comment type="similarity">
    <text evidence="1 2">Belongs to the UPF0235 family.</text>
</comment>
<dbReference type="Pfam" id="PF02594">
    <property type="entry name" value="DUF167"/>
    <property type="match status" value="1"/>
</dbReference>
<dbReference type="SUPFAM" id="SSF69786">
    <property type="entry name" value="YggU-like"/>
    <property type="match status" value="1"/>
</dbReference>
<dbReference type="EMBL" id="CP024923">
    <property type="protein sequence ID" value="ATY34669.1"/>
    <property type="molecule type" value="Genomic_DNA"/>
</dbReference>